<evidence type="ECO:0000313" key="3">
    <source>
        <dbReference type="Proteomes" id="UP000295783"/>
    </source>
</evidence>
<sequence length="289" mass="31122">MVPEITSADRADWDDLARECDRWAEAGAQPTLWWRDDDAVADSPALRQLMAVAQVPVALAVIPLAPERPLQPSLDEALAAWPAASVLQHGIAHRNRAAASAKKSEFPPADPSDPSAARMAAEIAAGLTAGRAALERAFGPRFLPVLTPPWNRLAPVWAGSLPGLGFRGLSRFGEPPYAARPAIAGLREIDTHVDVIDWRGGGGFLGEAACLGRLAGHLAARRAGAARRDQPTGLLTHHLVHDAATWRFLENLQDWLARRGNPASFQDARDLWPSRRQGNGSGMSSRQHD</sequence>
<gene>
    <name evidence="2" type="ORF">A8950_0125</name>
</gene>
<proteinExistence type="predicted"/>
<dbReference type="EMBL" id="SNYW01000001">
    <property type="protein sequence ID" value="TDQ86433.1"/>
    <property type="molecule type" value="Genomic_DNA"/>
</dbReference>
<name>A0A4R6WWG1_9PROT</name>
<protein>
    <recommendedName>
        <fullName evidence="4">Polysaccharide deacetylase</fullName>
    </recommendedName>
</protein>
<dbReference type="OrthoDB" id="6086702at2"/>
<keyword evidence="3" id="KW-1185">Reference proteome</keyword>
<dbReference type="GO" id="GO:0005975">
    <property type="term" value="P:carbohydrate metabolic process"/>
    <property type="evidence" value="ECO:0007669"/>
    <property type="project" value="InterPro"/>
</dbReference>
<feature type="region of interest" description="Disordered" evidence="1">
    <location>
        <begin position="266"/>
        <end position="289"/>
    </location>
</feature>
<dbReference type="SUPFAM" id="SSF88713">
    <property type="entry name" value="Glycoside hydrolase/deacetylase"/>
    <property type="match status" value="1"/>
</dbReference>
<evidence type="ECO:0008006" key="4">
    <source>
        <dbReference type="Google" id="ProtNLM"/>
    </source>
</evidence>
<dbReference type="AlphaFoldDB" id="A0A4R6WWG1"/>
<feature type="compositionally biased region" description="Polar residues" evidence="1">
    <location>
        <begin position="276"/>
        <end position="289"/>
    </location>
</feature>
<dbReference type="Proteomes" id="UP000295783">
    <property type="component" value="Unassembled WGS sequence"/>
</dbReference>
<evidence type="ECO:0000256" key="1">
    <source>
        <dbReference type="SAM" id="MobiDB-lite"/>
    </source>
</evidence>
<dbReference type="InterPro" id="IPR011330">
    <property type="entry name" value="Glyco_hydro/deAcase_b/a-brl"/>
</dbReference>
<reference evidence="2 3" key="1">
    <citation type="submission" date="2019-03" db="EMBL/GenBank/DDBJ databases">
        <title>Genomic Encyclopedia of Type Strains, Phase III (KMG-III): the genomes of soil and plant-associated and newly described type strains.</title>
        <authorList>
            <person name="Whitman W."/>
        </authorList>
    </citation>
    <scope>NUCLEOTIDE SEQUENCE [LARGE SCALE GENOMIC DNA]</scope>
    <source>
        <strain evidence="2 3">CGMCC 1.7660</strain>
    </source>
</reference>
<organism evidence="2 3">
    <name type="scientific">Dongia mobilis</name>
    <dbReference type="NCBI Taxonomy" id="578943"/>
    <lineage>
        <taxon>Bacteria</taxon>
        <taxon>Pseudomonadati</taxon>
        <taxon>Pseudomonadota</taxon>
        <taxon>Alphaproteobacteria</taxon>
        <taxon>Rhodospirillales</taxon>
        <taxon>Dongiaceae</taxon>
        <taxon>Dongia</taxon>
    </lineage>
</organism>
<accession>A0A4R6WWG1</accession>
<evidence type="ECO:0000313" key="2">
    <source>
        <dbReference type="EMBL" id="TDQ86433.1"/>
    </source>
</evidence>
<dbReference type="RefSeq" id="WP_133611545.1">
    <property type="nucleotide sequence ID" value="NZ_SNYW01000001.1"/>
</dbReference>
<comment type="caution">
    <text evidence="2">The sequence shown here is derived from an EMBL/GenBank/DDBJ whole genome shotgun (WGS) entry which is preliminary data.</text>
</comment>